<dbReference type="GO" id="GO:0008168">
    <property type="term" value="F:methyltransferase activity"/>
    <property type="evidence" value="ECO:0007669"/>
    <property type="project" value="UniProtKB-KW"/>
</dbReference>
<dbReference type="PIRSF" id="PIRSF000410">
    <property type="entry name" value="CheR"/>
    <property type="match status" value="1"/>
</dbReference>
<dbReference type="CDD" id="cd02440">
    <property type="entry name" value="AdoMet_MTases"/>
    <property type="match status" value="1"/>
</dbReference>
<dbReference type="SMART" id="SM00138">
    <property type="entry name" value="MeTrc"/>
    <property type="match status" value="1"/>
</dbReference>
<keyword evidence="8" id="KW-1185">Reference proteome</keyword>
<dbReference type="PANTHER" id="PTHR24422">
    <property type="entry name" value="CHEMOTAXIS PROTEIN METHYLTRANSFERASE"/>
    <property type="match status" value="1"/>
</dbReference>
<dbReference type="GO" id="GO:0032259">
    <property type="term" value="P:methylation"/>
    <property type="evidence" value="ECO:0007669"/>
    <property type="project" value="UniProtKB-KW"/>
</dbReference>
<keyword evidence="3 5" id="KW-0808">Transferase</keyword>
<evidence type="ECO:0000256" key="3">
    <source>
        <dbReference type="ARBA" id="ARBA00022679"/>
    </source>
</evidence>
<evidence type="ECO:0000256" key="2">
    <source>
        <dbReference type="ARBA" id="ARBA00022603"/>
    </source>
</evidence>
<comment type="caution">
    <text evidence="7">The sequence shown here is derived from an EMBL/GenBank/DDBJ whole genome shotgun (WGS) entry which is preliminary data.</text>
</comment>
<protein>
    <recommendedName>
        <fullName evidence="5">Chemotaxis protein methyltransferase</fullName>
        <ecNumber evidence="5">2.1.1.80</ecNumber>
    </recommendedName>
</protein>
<name>A0ABU9T8R4_9HYPH</name>
<keyword evidence="2 5" id="KW-0489">Methyltransferase</keyword>
<dbReference type="RefSeq" id="WP_342848814.1">
    <property type="nucleotide sequence ID" value="NZ_JBBMQO010000007.1"/>
</dbReference>
<dbReference type="EMBL" id="JBBMQO010000007">
    <property type="protein sequence ID" value="MEM5502516.1"/>
    <property type="molecule type" value="Genomic_DNA"/>
</dbReference>
<dbReference type="InterPro" id="IPR036804">
    <property type="entry name" value="CheR_N_sf"/>
</dbReference>
<reference evidence="7 8" key="1">
    <citation type="submission" date="2024-03" db="EMBL/GenBank/DDBJ databases">
        <title>Community enrichment and isolation of bacterial strains for fucoidan degradation.</title>
        <authorList>
            <person name="Sichert A."/>
        </authorList>
    </citation>
    <scope>NUCLEOTIDE SEQUENCE [LARGE SCALE GENOMIC DNA]</scope>
    <source>
        <strain evidence="7 8">AS62</strain>
    </source>
</reference>
<organism evidence="7 8">
    <name type="scientific">Ahrensia kielensis</name>
    <dbReference type="NCBI Taxonomy" id="76980"/>
    <lineage>
        <taxon>Bacteria</taxon>
        <taxon>Pseudomonadati</taxon>
        <taxon>Pseudomonadota</taxon>
        <taxon>Alphaproteobacteria</taxon>
        <taxon>Hyphomicrobiales</taxon>
        <taxon>Ahrensiaceae</taxon>
        <taxon>Ahrensia</taxon>
    </lineage>
</organism>
<gene>
    <name evidence="7" type="ORF">WNY59_13050</name>
</gene>
<comment type="function">
    <text evidence="5">Methylation of the membrane-bound methyl-accepting chemotaxis proteins (MCP) to form gamma-glutamyl methyl ester residues in MCP.</text>
</comment>
<dbReference type="PROSITE" id="PS50123">
    <property type="entry name" value="CHER"/>
    <property type="match status" value="1"/>
</dbReference>
<dbReference type="InterPro" id="IPR026024">
    <property type="entry name" value="Chemotaxis_MeTrfase_CheR"/>
</dbReference>
<evidence type="ECO:0000313" key="8">
    <source>
        <dbReference type="Proteomes" id="UP001477870"/>
    </source>
</evidence>
<dbReference type="Proteomes" id="UP001477870">
    <property type="component" value="Unassembled WGS sequence"/>
</dbReference>
<evidence type="ECO:0000256" key="5">
    <source>
        <dbReference type="PIRNR" id="PIRNR000410"/>
    </source>
</evidence>
<dbReference type="InterPro" id="IPR022641">
    <property type="entry name" value="CheR_N"/>
</dbReference>
<evidence type="ECO:0000256" key="4">
    <source>
        <dbReference type="ARBA" id="ARBA00022691"/>
    </source>
</evidence>
<dbReference type="Pfam" id="PF01739">
    <property type="entry name" value="CheR"/>
    <property type="match status" value="1"/>
</dbReference>
<dbReference type="SUPFAM" id="SSF53335">
    <property type="entry name" value="S-adenosyl-L-methionine-dependent methyltransferases"/>
    <property type="match status" value="1"/>
</dbReference>
<accession>A0ABU9T8R4</accession>
<dbReference type="EC" id="2.1.1.80" evidence="5"/>
<dbReference type="PANTHER" id="PTHR24422:SF19">
    <property type="entry name" value="CHEMOTAXIS PROTEIN METHYLTRANSFERASE"/>
    <property type="match status" value="1"/>
</dbReference>
<evidence type="ECO:0000259" key="6">
    <source>
        <dbReference type="PROSITE" id="PS50123"/>
    </source>
</evidence>
<dbReference type="PRINTS" id="PR00996">
    <property type="entry name" value="CHERMTFRASE"/>
</dbReference>
<dbReference type="Gene3D" id="3.40.50.150">
    <property type="entry name" value="Vaccinia Virus protein VP39"/>
    <property type="match status" value="1"/>
</dbReference>
<dbReference type="InterPro" id="IPR050903">
    <property type="entry name" value="Bact_Chemotaxis_MeTrfase"/>
</dbReference>
<evidence type="ECO:0000256" key="1">
    <source>
        <dbReference type="ARBA" id="ARBA00001541"/>
    </source>
</evidence>
<dbReference type="InterPro" id="IPR029063">
    <property type="entry name" value="SAM-dependent_MTases_sf"/>
</dbReference>
<keyword evidence="4 5" id="KW-0949">S-adenosyl-L-methionine</keyword>
<dbReference type="Gene3D" id="1.10.155.10">
    <property type="entry name" value="Chemotaxis receptor methyltransferase CheR, N-terminal domain"/>
    <property type="match status" value="1"/>
</dbReference>
<sequence>MNAALELAPGVQNAFASPELSFADFATIAKIVQDLSGIQLSERKLGLVKSRLQKRLRVQRLSDFGSYIRLVQSPDGRDELEELICAISTNVTGFNREPHHFTHFRENLVEKLAKKLTNGESVRIWSAGCSNGSEAHTIACAMLDAFPKVANYDFRILATDIDKYSLNVGRSGLYSADMVSKMPSNTLSKWFKVVDGSYQLAQAPRDLVSFKHLNLMNSWPLKRKYDAIFCRNVLIYFSHEDQEKLFNKFADHLLPEGQFFIGHSERVIGSATDKFKSIGSTTYERTLRGSN</sequence>
<dbReference type="InterPro" id="IPR022642">
    <property type="entry name" value="CheR_C"/>
</dbReference>
<proteinExistence type="predicted"/>
<feature type="domain" description="CheR-type methyltransferase" evidence="6">
    <location>
        <begin position="13"/>
        <end position="288"/>
    </location>
</feature>
<comment type="catalytic activity">
    <reaction evidence="1 5">
        <text>L-glutamyl-[protein] + S-adenosyl-L-methionine = [protein]-L-glutamate 5-O-methyl ester + S-adenosyl-L-homocysteine</text>
        <dbReference type="Rhea" id="RHEA:24452"/>
        <dbReference type="Rhea" id="RHEA-COMP:10208"/>
        <dbReference type="Rhea" id="RHEA-COMP:10311"/>
        <dbReference type="ChEBI" id="CHEBI:29973"/>
        <dbReference type="ChEBI" id="CHEBI:57856"/>
        <dbReference type="ChEBI" id="CHEBI:59789"/>
        <dbReference type="ChEBI" id="CHEBI:82795"/>
        <dbReference type="EC" id="2.1.1.80"/>
    </reaction>
</comment>
<dbReference type="InterPro" id="IPR000780">
    <property type="entry name" value="CheR_MeTrfase"/>
</dbReference>
<evidence type="ECO:0000313" key="7">
    <source>
        <dbReference type="EMBL" id="MEM5502516.1"/>
    </source>
</evidence>
<dbReference type="SUPFAM" id="SSF47757">
    <property type="entry name" value="Chemotaxis receptor methyltransferase CheR, N-terminal domain"/>
    <property type="match status" value="1"/>
</dbReference>
<dbReference type="Pfam" id="PF03705">
    <property type="entry name" value="CheR_N"/>
    <property type="match status" value="1"/>
</dbReference>